<gene>
    <name evidence="1" type="ORF">P3F81_00950</name>
</gene>
<evidence type="ECO:0000313" key="1">
    <source>
        <dbReference type="EMBL" id="WIW70922.1"/>
    </source>
</evidence>
<name>A0A9Y2ER92_9FIRM</name>
<evidence type="ECO:0000313" key="2">
    <source>
        <dbReference type="Proteomes" id="UP001243623"/>
    </source>
</evidence>
<sequence>MKLPDFLTRIFLGLLTLCILNLDLGSIVNAGPAPILTGARFVYLAVGGNEYLYPNNRNKVICPTELDGEYVDIMVEFKGYPNQSVTFIRQGGIALKKTINSITPTKNGVRTLYRIKKEDMSGGYIILTLDAKGANGGSASASVEGLRLIP</sequence>
<dbReference type="Proteomes" id="UP001243623">
    <property type="component" value="Chromosome"/>
</dbReference>
<organism evidence="1 2">
    <name type="scientific">Selenobaculum gibii</name>
    <dbReference type="NCBI Taxonomy" id="3054208"/>
    <lineage>
        <taxon>Bacteria</taxon>
        <taxon>Bacillati</taxon>
        <taxon>Bacillota</taxon>
        <taxon>Negativicutes</taxon>
        <taxon>Selenomonadales</taxon>
        <taxon>Selenomonadaceae</taxon>
        <taxon>Selenobaculum</taxon>
    </lineage>
</organism>
<reference evidence="1" key="1">
    <citation type="submission" date="2023-03" db="EMBL/GenBank/DDBJ databases">
        <title>Selenobaculum gbiensis gen. nov. sp. nov., a new bacterium isolated from the gut microbiota of IBD patient.</title>
        <authorList>
            <person name="Yeo S."/>
            <person name="Park H."/>
            <person name="Huh C.S."/>
        </authorList>
    </citation>
    <scope>NUCLEOTIDE SEQUENCE</scope>
    <source>
        <strain evidence="1">ICN-92133</strain>
    </source>
</reference>
<proteinExistence type="predicted"/>
<accession>A0A9Y2ER92</accession>
<dbReference type="AlphaFoldDB" id="A0A9Y2ER92"/>
<dbReference type="Gene3D" id="2.60.40.2870">
    <property type="match status" value="1"/>
</dbReference>
<dbReference type="RefSeq" id="WP_147667213.1">
    <property type="nucleotide sequence ID" value="NZ_CP120678.1"/>
</dbReference>
<keyword evidence="2" id="KW-1185">Reference proteome</keyword>
<dbReference type="KEGG" id="sgbi:P3F81_00950"/>
<protein>
    <submittedName>
        <fullName evidence="1">Uncharacterized protein</fullName>
    </submittedName>
</protein>
<dbReference type="EMBL" id="CP120678">
    <property type="protein sequence ID" value="WIW70922.1"/>
    <property type="molecule type" value="Genomic_DNA"/>
</dbReference>